<evidence type="ECO:0000256" key="6">
    <source>
        <dbReference type="SAM" id="MobiDB-lite"/>
    </source>
</evidence>
<keyword evidence="4" id="KW-0446">Lipid-binding</keyword>
<proteinExistence type="predicted"/>
<name>A0A915DNR9_9BILA</name>
<evidence type="ECO:0000259" key="7">
    <source>
        <dbReference type="PROSITE" id="PS50106"/>
    </source>
</evidence>
<organism evidence="9 10">
    <name type="scientific">Ditylenchus dipsaci</name>
    <dbReference type="NCBI Taxonomy" id="166011"/>
    <lineage>
        <taxon>Eukaryota</taxon>
        <taxon>Metazoa</taxon>
        <taxon>Ecdysozoa</taxon>
        <taxon>Nematoda</taxon>
        <taxon>Chromadorea</taxon>
        <taxon>Rhabditida</taxon>
        <taxon>Tylenchina</taxon>
        <taxon>Tylenchomorpha</taxon>
        <taxon>Sphaerularioidea</taxon>
        <taxon>Anguinidae</taxon>
        <taxon>Anguininae</taxon>
        <taxon>Ditylenchus</taxon>
    </lineage>
</organism>
<dbReference type="GO" id="GO:0016020">
    <property type="term" value="C:membrane"/>
    <property type="evidence" value="ECO:0007669"/>
    <property type="project" value="UniProtKB-SubCell"/>
</dbReference>
<feature type="domain" description="PDZ" evidence="7">
    <location>
        <begin position="328"/>
        <end position="390"/>
    </location>
</feature>
<dbReference type="GO" id="GO:0008289">
    <property type="term" value="F:lipid binding"/>
    <property type="evidence" value="ECO:0007669"/>
    <property type="project" value="UniProtKB-KW"/>
</dbReference>
<dbReference type="GO" id="GO:0051560">
    <property type="term" value="P:mitochondrial calcium ion homeostasis"/>
    <property type="evidence" value="ECO:0007669"/>
    <property type="project" value="InterPro"/>
</dbReference>
<evidence type="ECO:0000256" key="2">
    <source>
        <dbReference type="ARBA" id="ARBA00022448"/>
    </source>
</evidence>
<protein>
    <submittedName>
        <fullName evidence="10">PDZ domain-containing protein 8</fullName>
    </submittedName>
</protein>
<dbReference type="CDD" id="cd21674">
    <property type="entry name" value="SMP_PDZD8"/>
    <property type="match status" value="1"/>
</dbReference>
<dbReference type="InterPro" id="IPR001478">
    <property type="entry name" value="PDZ"/>
</dbReference>
<accession>A0A915DNR9</accession>
<dbReference type="PANTHER" id="PTHR21519:SF1">
    <property type="entry name" value="PDZ DOMAIN-CONTAINING PROTEIN 8"/>
    <property type="match status" value="1"/>
</dbReference>
<feature type="domain" description="SMP-LTD" evidence="8">
    <location>
        <begin position="56"/>
        <end position="252"/>
    </location>
</feature>
<feature type="region of interest" description="Disordered" evidence="6">
    <location>
        <begin position="506"/>
        <end position="542"/>
    </location>
</feature>
<dbReference type="PROSITE" id="PS51847">
    <property type="entry name" value="SMP"/>
    <property type="match status" value="1"/>
</dbReference>
<dbReference type="Gene3D" id="2.30.42.10">
    <property type="match status" value="1"/>
</dbReference>
<dbReference type="InterPro" id="IPR031468">
    <property type="entry name" value="SMP_LBD"/>
</dbReference>
<evidence type="ECO:0000256" key="4">
    <source>
        <dbReference type="ARBA" id="ARBA00023121"/>
    </source>
</evidence>
<feature type="compositionally biased region" description="Low complexity" evidence="6">
    <location>
        <begin position="530"/>
        <end position="540"/>
    </location>
</feature>
<dbReference type="GO" id="GO:1990456">
    <property type="term" value="P:mitochondrion-endoplasmic reticulum membrane tethering"/>
    <property type="evidence" value="ECO:0007669"/>
    <property type="project" value="InterPro"/>
</dbReference>
<dbReference type="SUPFAM" id="SSF50156">
    <property type="entry name" value="PDZ domain-like"/>
    <property type="match status" value="1"/>
</dbReference>
<evidence type="ECO:0000256" key="5">
    <source>
        <dbReference type="ARBA" id="ARBA00023136"/>
    </source>
</evidence>
<dbReference type="InterPro" id="IPR036034">
    <property type="entry name" value="PDZ_sf"/>
</dbReference>
<dbReference type="WBParaSite" id="jg22017">
    <property type="protein sequence ID" value="jg22017"/>
    <property type="gene ID" value="jg22017"/>
</dbReference>
<dbReference type="InterPro" id="IPR041489">
    <property type="entry name" value="PDZ_6"/>
</dbReference>
<keyword evidence="9" id="KW-1185">Reference proteome</keyword>
<dbReference type="AlphaFoldDB" id="A0A915DNR9"/>
<feature type="compositionally biased region" description="Basic and acidic residues" evidence="6">
    <location>
        <begin position="516"/>
        <end position="527"/>
    </location>
</feature>
<feature type="compositionally biased region" description="Basic residues" evidence="6">
    <location>
        <begin position="762"/>
        <end position="772"/>
    </location>
</feature>
<dbReference type="PANTHER" id="PTHR21519">
    <property type="entry name" value="PDZ DOMAIN-CONTAINING PROTEIN 8"/>
    <property type="match status" value="1"/>
</dbReference>
<feature type="compositionally biased region" description="Polar residues" evidence="6">
    <location>
        <begin position="774"/>
        <end position="792"/>
    </location>
</feature>
<dbReference type="Pfam" id="PF26547">
    <property type="entry name" value="PDZD8_N"/>
    <property type="match status" value="1"/>
</dbReference>
<evidence type="ECO:0000313" key="10">
    <source>
        <dbReference type="WBParaSite" id="jg22017"/>
    </source>
</evidence>
<evidence type="ECO:0000259" key="8">
    <source>
        <dbReference type="PROSITE" id="PS51847"/>
    </source>
</evidence>
<sequence>MWMFLVGFLSGILAVAIVTYVILFNAFGKVVPSPPFVDQFQPLKIPPELKNFLRSRPEGGSEWESCFSISLLLHFLFQEHKDTRRFRRWVYKKLQLELNDVTTRSAAGRIILGIQIRDLSVGTQFPLVKNIRVEQFLMSEDRELFEELSFVVELDYRGGFEMSVDVSMIFGRFAHLSVKLLRLSGKARITFTRRPFAHWTFAFIEMPELDFKIDSQFQGRQLKHMIPLITQAFRKTLQRKHVWPNYKIRYRPLLPNPFLQPSPPISSFEHVKVNGTGLEVTVLQCTRLNTQLTELEDQNVPFEVYCTVSLDQRPFINNAKTNCTHCVSVMLTFTRKGPEDPIGLGFSKSAADLSSKAVKVQVVDAGSTAEKCGFKEGDVLLAINSVPIRNELERDLNFYMEGEPEEFEEEELMIDGQEEFICVEKAKKRTKKCNEDSAENNSGADQKKRQERSSSVGSTNSNKQPEAASTPTRKHSTMEESLIASAYVPVLSASLPERNLISSGLIDQPMAQSSPEKTKSLSKESEQHLSSTPASPSTPAHSVTYQLEEEIIEKKPESFDFKLEADVEKEDQTEDQLVRTKSVHIPKLSIQASSIELRKSRSESELQLFSDPDSSSINTTLLNVTEDMDEEEEPEEDLEEEEVDEELEDALIDGDDPSATFQTTLRSVLKKESSGPDSPKIAASSRRERFQAELVKWPPSCMPAVLKSAGTAVYADVVGESEEGDPERNADFLRRAASPLAGIDDPSKAMPSEVAVQDKTASKRRWMRRKGKSPTPSTSSHLAAAESTSSPATKRPNHFGQLVNDSSPNSEHDHSPSLVTSRSTKTVPLAKNVLWGQSLHFGLDKRQTRYLNVTVHARKKEVEEDGKKSILLGHTTNCHREVFQLRPPTSENNDPPEDFLDLAKHTGFDNRLCFGDITLGFRFFRKDCHPAQSGPVPSTFETQKI</sequence>
<keyword evidence="2" id="KW-0813">Transport</keyword>
<feature type="region of interest" description="Disordered" evidence="6">
    <location>
        <begin position="741"/>
        <end position="824"/>
    </location>
</feature>
<evidence type="ECO:0000313" key="9">
    <source>
        <dbReference type="Proteomes" id="UP000887574"/>
    </source>
</evidence>
<dbReference type="Pfam" id="PF17820">
    <property type="entry name" value="PDZ_6"/>
    <property type="match status" value="1"/>
</dbReference>
<evidence type="ECO:0000256" key="3">
    <source>
        <dbReference type="ARBA" id="ARBA00023055"/>
    </source>
</evidence>
<dbReference type="GO" id="GO:0006869">
    <property type="term" value="P:lipid transport"/>
    <property type="evidence" value="ECO:0007669"/>
    <property type="project" value="UniProtKB-KW"/>
</dbReference>
<dbReference type="InterPro" id="IPR058801">
    <property type="entry name" value="PDZD8_N"/>
</dbReference>
<dbReference type="GO" id="GO:0005739">
    <property type="term" value="C:mitochondrion"/>
    <property type="evidence" value="ECO:0007669"/>
    <property type="project" value="GOC"/>
</dbReference>
<dbReference type="Proteomes" id="UP000887574">
    <property type="component" value="Unplaced"/>
</dbReference>
<dbReference type="InterPro" id="IPR039275">
    <property type="entry name" value="PDZD8"/>
</dbReference>
<feature type="region of interest" description="Disordered" evidence="6">
    <location>
        <begin position="431"/>
        <end position="477"/>
    </location>
</feature>
<feature type="compositionally biased region" description="Polar residues" evidence="6">
    <location>
        <begin position="453"/>
        <end position="471"/>
    </location>
</feature>
<evidence type="ECO:0000256" key="1">
    <source>
        <dbReference type="ARBA" id="ARBA00004370"/>
    </source>
</evidence>
<comment type="subcellular location">
    <subcellularLocation>
        <location evidence="1">Membrane</location>
    </subcellularLocation>
</comment>
<keyword evidence="5" id="KW-0472">Membrane</keyword>
<keyword evidence="3" id="KW-0445">Lipid transport</keyword>
<reference evidence="10" key="1">
    <citation type="submission" date="2022-11" db="UniProtKB">
        <authorList>
            <consortium name="WormBaseParasite"/>
        </authorList>
    </citation>
    <scope>IDENTIFICATION</scope>
</reference>
<dbReference type="PROSITE" id="PS50106">
    <property type="entry name" value="PDZ"/>
    <property type="match status" value="1"/>
</dbReference>
<dbReference type="GO" id="GO:0044233">
    <property type="term" value="C:mitochondria-associated endoplasmic reticulum membrane contact site"/>
    <property type="evidence" value="ECO:0007669"/>
    <property type="project" value="InterPro"/>
</dbReference>